<sequence length="119" mass="13091">MMSSKSLKSLSTAELIKPVPRDTRGLHTALSSRPCLFSRDKFSNFFGPSFFLLREVNSCLFRGIPRGLTSLVNVTSCRAEKPRSGSAAELSESSQVVASERWRCSVIEELCPIELPVPG</sequence>
<dbReference type="AlphaFoldDB" id="A0AAE1A880"/>
<keyword evidence="2" id="KW-1185">Reference proteome</keyword>
<proteinExistence type="predicted"/>
<accession>A0AAE1A880</accession>
<evidence type="ECO:0000313" key="2">
    <source>
        <dbReference type="Proteomes" id="UP001283361"/>
    </source>
</evidence>
<dbReference type="Proteomes" id="UP001283361">
    <property type="component" value="Unassembled WGS sequence"/>
</dbReference>
<name>A0AAE1A880_9GAST</name>
<dbReference type="EMBL" id="JAWDGP010002436">
    <property type="protein sequence ID" value="KAK3783154.1"/>
    <property type="molecule type" value="Genomic_DNA"/>
</dbReference>
<protein>
    <submittedName>
        <fullName evidence="1">Uncharacterized protein</fullName>
    </submittedName>
</protein>
<gene>
    <name evidence="1" type="ORF">RRG08_046948</name>
</gene>
<organism evidence="1 2">
    <name type="scientific">Elysia crispata</name>
    <name type="common">lettuce slug</name>
    <dbReference type="NCBI Taxonomy" id="231223"/>
    <lineage>
        <taxon>Eukaryota</taxon>
        <taxon>Metazoa</taxon>
        <taxon>Spiralia</taxon>
        <taxon>Lophotrochozoa</taxon>
        <taxon>Mollusca</taxon>
        <taxon>Gastropoda</taxon>
        <taxon>Heterobranchia</taxon>
        <taxon>Euthyneura</taxon>
        <taxon>Panpulmonata</taxon>
        <taxon>Sacoglossa</taxon>
        <taxon>Placobranchoidea</taxon>
        <taxon>Plakobranchidae</taxon>
        <taxon>Elysia</taxon>
    </lineage>
</organism>
<reference evidence="1" key="1">
    <citation type="journal article" date="2023" name="G3 (Bethesda)">
        <title>A reference genome for the long-term kleptoplast-retaining sea slug Elysia crispata morphotype clarki.</title>
        <authorList>
            <person name="Eastman K.E."/>
            <person name="Pendleton A.L."/>
            <person name="Shaikh M.A."/>
            <person name="Suttiyut T."/>
            <person name="Ogas R."/>
            <person name="Tomko P."/>
            <person name="Gavelis G."/>
            <person name="Widhalm J.R."/>
            <person name="Wisecaver J.H."/>
        </authorList>
    </citation>
    <scope>NUCLEOTIDE SEQUENCE</scope>
    <source>
        <strain evidence="1">ECLA1</strain>
    </source>
</reference>
<comment type="caution">
    <text evidence="1">The sequence shown here is derived from an EMBL/GenBank/DDBJ whole genome shotgun (WGS) entry which is preliminary data.</text>
</comment>
<evidence type="ECO:0000313" key="1">
    <source>
        <dbReference type="EMBL" id="KAK3783154.1"/>
    </source>
</evidence>